<protein>
    <submittedName>
        <fullName evidence="4">GMC oxidoreductase</fullName>
    </submittedName>
</protein>
<dbReference type="GO" id="GO:0016614">
    <property type="term" value="F:oxidoreductase activity, acting on CH-OH group of donors"/>
    <property type="evidence" value="ECO:0007669"/>
    <property type="project" value="InterPro"/>
</dbReference>
<comment type="cofactor">
    <cofactor evidence="2">
        <name>FAD</name>
        <dbReference type="ChEBI" id="CHEBI:57692"/>
    </cofactor>
</comment>
<organism evidence="4 5">
    <name type="scientific">Melanomma pulvis-pyrius CBS 109.77</name>
    <dbReference type="NCBI Taxonomy" id="1314802"/>
    <lineage>
        <taxon>Eukaryota</taxon>
        <taxon>Fungi</taxon>
        <taxon>Dikarya</taxon>
        <taxon>Ascomycota</taxon>
        <taxon>Pezizomycotina</taxon>
        <taxon>Dothideomycetes</taxon>
        <taxon>Pleosporomycetidae</taxon>
        <taxon>Pleosporales</taxon>
        <taxon>Melanommataceae</taxon>
        <taxon>Melanomma</taxon>
    </lineage>
</organism>
<dbReference type="InterPro" id="IPR012132">
    <property type="entry name" value="GMC_OxRdtase"/>
</dbReference>
<comment type="similarity">
    <text evidence="1">Belongs to the GMC oxidoreductase family.</text>
</comment>
<sequence>MTAESSVFDYIIVGGGTAGVVIASRLSTYLPTSRVLLLEAGPDATSHPSVTNPIAFPGLSSAEFQGNSWTVDHSTVPQEHCNNRRIFNPAGRLLSGSSAINVGIWMRASRTDYSLIAEKAGHERFTFEKLLPYFKRLETHWDKDAELRYHGFEGPIHTLGGRKYPLRETIQRSAEVLGHHYNPDAMKGDPTGLADMTQCFRAASESSSERQHSSRVYELSGVHVMCDTPVARILVDTSKRTTGVELVDGRKLYASREVVLSCGTQKTPQILMLSGIGPKDELSKHNIPIIIDSPAVGQNLFDHSALTLYFALKNPKQGLGLPFEGTMKPEYGQGMPWEFNIFANIPASTLEPKLAHDGLISASRDKEELHPHLRPQRCHFLNFPFYFPILATPSYNPSINPLTGTHIAITSLHLLPLSRGGISLHSASADDAPIIDPRYLSTTTDRYIMRTAVQEALALISTPPLSNHILCETPPIPSPLNNNTIFPALTATSSDDEVDARIRAYVQTIAHPMGTCALGTVLDAEFRVKGVDGLRVCDASVFPEPLGAMPSLTIFALGEVVADLIAGREGRESKL</sequence>
<dbReference type="SUPFAM" id="SSF51905">
    <property type="entry name" value="FAD/NAD(P)-binding domain"/>
    <property type="match status" value="1"/>
</dbReference>
<reference evidence="4" key="1">
    <citation type="journal article" date="2020" name="Stud. Mycol.">
        <title>101 Dothideomycetes genomes: a test case for predicting lifestyles and emergence of pathogens.</title>
        <authorList>
            <person name="Haridas S."/>
            <person name="Albert R."/>
            <person name="Binder M."/>
            <person name="Bloem J."/>
            <person name="Labutti K."/>
            <person name="Salamov A."/>
            <person name="Andreopoulos B."/>
            <person name="Baker S."/>
            <person name="Barry K."/>
            <person name="Bills G."/>
            <person name="Bluhm B."/>
            <person name="Cannon C."/>
            <person name="Castanera R."/>
            <person name="Culley D."/>
            <person name="Daum C."/>
            <person name="Ezra D."/>
            <person name="Gonzalez J."/>
            <person name="Henrissat B."/>
            <person name="Kuo A."/>
            <person name="Liang C."/>
            <person name="Lipzen A."/>
            <person name="Lutzoni F."/>
            <person name="Magnuson J."/>
            <person name="Mondo S."/>
            <person name="Nolan M."/>
            <person name="Ohm R."/>
            <person name="Pangilinan J."/>
            <person name="Park H.-J."/>
            <person name="Ramirez L."/>
            <person name="Alfaro M."/>
            <person name="Sun H."/>
            <person name="Tritt A."/>
            <person name="Yoshinaga Y."/>
            <person name="Zwiers L.-H."/>
            <person name="Turgeon B."/>
            <person name="Goodwin S."/>
            <person name="Spatafora J."/>
            <person name="Crous P."/>
            <person name="Grigoriev I."/>
        </authorList>
    </citation>
    <scope>NUCLEOTIDE SEQUENCE</scope>
    <source>
        <strain evidence="4">CBS 109.77</strain>
    </source>
</reference>
<keyword evidence="2" id="KW-0285">Flavoprotein</keyword>
<keyword evidence="5" id="KW-1185">Reference proteome</keyword>
<dbReference type="OrthoDB" id="269227at2759"/>
<dbReference type="PANTHER" id="PTHR11552:SF123">
    <property type="entry name" value="GMC OXIDOREDUCTASE (AFU_ORTHOLOGUE AFUA_2G01770)-RELATED"/>
    <property type="match status" value="1"/>
</dbReference>
<name>A0A6A6WUH3_9PLEO</name>
<dbReference type="Pfam" id="PF05199">
    <property type="entry name" value="GMC_oxred_C"/>
    <property type="match status" value="1"/>
</dbReference>
<dbReference type="Pfam" id="PF00732">
    <property type="entry name" value="GMC_oxred_N"/>
    <property type="match status" value="1"/>
</dbReference>
<gene>
    <name evidence="4" type="ORF">K505DRAFT_316597</name>
</gene>
<dbReference type="InterPro" id="IPR000172">
    <property type="entry name" value="GMC_OxRdtase_N"/>
</dbReference>
<dbReference type="Gene3D" id="3.50.50.60">
    <property type="entry name" value="FAD/NAD(P)-binding domain"/>
    <property type="match status" value="1"/>
</dbReference>
<evidence type="ECO:0000256" key="1">
    <source>
        <dbReference type="ARBA" id="ARBA00010790"/>
    </source>
</evidence>
<dbReference type="AlphaFoldDB" id="A0A6A6WUH3"/>
<dbReference type="PROSITE" id="PS00624">
    <property type="entry name" value="GMC_OXRED_2"/>
    <property type="match status" value="1"/>
</dbReference>
<evidence type="ECO:0000313" key="4">
    <source>
        <dbReference type="EMBL" id="KAF2787501.1"/>
    </source>
</evidence>
<dbReference type="PANTHER" id="PTHR11552">
    <property type="entry name" value="GLUCOSE-METHANOL-CHOLINE GMC OXIDOREDUCTASE"/>
    <property type="match status" value="1"/>
</dbReference>
<dbReference type="Proteomes" id="UP000799757">
    <property type="component" value="Unassembled WGS sequence"/>
</dbReference>
<proteinExistence type="inferred from homology"/>
<evidence type="ECO:0000256" key="2">
    <source>
        <dbReference type="PIRSR" id="PIRSR000137-2"/>
    </source>
</evidence>
<evidence type="ECO:0000313" key="5">
    <source>
        <dbReference type="Proteomes" id="UP000799757"/>
    </source>
</evidence>
<keyword evidence="2" id="KW-0274">FAD</keyword>
<dbReference type="PIRSF" id="PIRSF000137">
    <property type="entry name" value="Alcohol_oxidase"/>
    <property type="match status" value="1"/>
</dbReference>
<feature type="domain" description="Glucose-methanol-choline oxidoreductase N-terminal" evidence="3">
    <location>
        <begin position="263"/>
        <end position="277"/>
    </location>
</feature>
<accession>A0A6A6WUH3</accession>
<dbReference type="EMBL" id="MU002311">
    <property type="protein sequence ID" value="KAF2787501.1"/>
    <property type="molecule type" value="Genomic_DNA"/>
</dbReference>
<dbReference type="Gene3D" id="3.30.560.10">
    <property type="entry name" value="Glucose Oxidase, domain 3"/>
    <property type="match status" value="1"/>
</dbReference>
<dbReference type="SUPFAM" id="SSF54373">
    <property type="entry name" value="FAD-linked reductases, C-terminal domain"/>
    <property type="match status" value="1"/>
</dbReference>
<evidence type="ECO:0000259" key="3">
    <source>
        <dbReference type="PROSITE" id="PS00624"/>
    </source>
</evidence>
<feature type="binding site" evidence="2">
    <location>
        <position position="230"/>
    </location>
    <ligand>
        <name>FAD</name>
        <dbReference type="ChEBI" id="CHEBI:57692"/>
    </ligand>
</feature>
<dbReference type="InterPro" id="IPR036188">
    <property type="entry name" value="FAD/NAD-bd_sf"/>
</dbReference>
<dbReference type="GO" id="GO:0050660">
    <property type="term" value="F:flavin adenine dinucleotide binding"/>
    <property type="evidence" value="ECO:0007669"/>
    <property type="project" value="InterPro"/>
</dbReference>
<dbReference type="InterPro" id="IPR007867">
    <property type="entry name" value="GMC_OxRtase_C"/>
</dbReference>